<gene>
    <name evidence="1" type="ORF">CISIN_1g036869mg</name>
</gene>
<dbReference type="AlphaFoldDB" id="A0A067DZC1"/>
<proteinExistence type="predicted"/>
<dbReference type="STRING" id="2711.A0A067DZC1"/>
<dbReference type="Proteomes" id="UP000027120">
    <property type="component" value="Unassembled WGS sequence"/>
</dbReference>
<dbReference type="EMBL" id="KK785311">
    <property type="protein sequence ID" value="KDO44342.1"/>
    <property type="molecule type" value="Genomic_DNA"/>
</dbReference>
<dbReference type="Gene3D" id="2.60.120.330">
    <property type="entry name" value="B-lactam Antibiotic, Isopenicillin N Synthase, Chain"/>
    <property type="match status" value="1"/>
</dbReference>
<accession>A0A067DZC1</accession>
<keyword evidence="2" id="KW-1185">Reference proteome</keyword>
<evidence type="ECO:0000313" key="1">
    <source>
        <dbReference type="EMBL" id="KDO44342.1"/>
    </source>
</evidence>
<name>A0A067DZC1_CITSI</name>
<evidence type="ECO:0000313" key="2">
    <source>
        <dbReference type="Proteomes" id="UP000027120"/>
    </source>
</evidence>
<organism evidence="1 2">
    <name type="scientific">Citrus sinensis</name>
    <name type="common">Sweet orange</name>
    <name type="synonym">Citrus aurantium var. sinensis</name>
    <dbReference type="NCBI Taxonomy" id="2711"/>
    <lineage>
        <taxon>Eukaryota</taxon>
        <taxon>Viridiplantae</taxon>
        <taxon>Streptophyta</taxon>
        <taxon>Embryophyta</taxon>
        <taxon>Tracheophyta</taxon>
        <taxon>Spermatophyta</taxon>
        <taxon>Magnoliopsida</taxon>
        <taxon>eudicotyledons</taxon>
        <taxon>Gunneridae</taxon>
        <taxon>Pentapetalae</taxon>
        <taxon>rosids</taxon>
        <taxon>malvids</taxon>
        <taxon>Sapindales</taxon>
        <taxon>Rutaceae</taxon>
        <taxon>Aurantioideae</taxon>
        <taxon>Citrus</taxon>
    </lineage>
</organism>
<protein>
    <recommendedName>
        <fullName evidence="3">Non-haem dioxygenase N-terminal domain-containing protein</fullName>
    </recommendedName>
</protein>
<feature type="non-terminal residue" evidence="1">
    <location>
        <position position="1"/>
    </location>
</feature>
<evidence type="ECO:0008006" key="3">
    <source>
        <dbReference type="Google" id="ProtNLM"/>
    </source>
</evidence>
<dbReference type="InterPro" id="IPR027443">
    <property type="entry name" value="IPNS-like_sf"/>
</dbReference>
<dbReference type="SUPFAM" id="SSF51197">
    <property type="entry name" value="Clavaminate synthase-like"/>
    <property type="match status" value="1"/>
</dbReference>
<sequence>KESDSRKDRKSELKAFDDSKTSVKGIVDFAADRIPQIFIHELPKLSDKSHSSDLYKSVFHVIDFQGIDKDESLRCHVIDKVRDSCQKWGFFSGNVDSLRRLHEKDEELKQEFYSRDETRSVTYNSNFDLYQAPAANWRDSL</sequence>
<reference evidence="1 2" key="1">
    <citation type="submission" date="2014-04" db="EMBL/GenBank/DDBJ databases">
        <authorList>
            <consortium name="International Citrus Genome Consortium"/>
            <person name="Gmitter F."/>
            <person name="Chen C."/>
            <person name="Farmerie W."/>
            <person name="Harkins T."/>
            <person name="Desany B."/>
            <person name="Mohiuddin M."/>
            <person name="Kodira C."/>
            <person name="Borodovsky M."/>
            <person name="Lomsadze A."/>
            <person name="Burns P."/>
            <person name="Jenkins J."/>
            <person name="Prochnik S."/>
            <person name="Shu S."/>
            <person name="Chapman J."/>
            <person name="Pitluck S."/>
            <person name="Schmutz J."/>
            <person name="Rokhsar D."/>
        </authorList>
    </citation>
    <scope>NUCLEOTIDE SEQUENCE</scope>
</reference>